<accession>V9W2S5</accession>
<evidence type="ECO:0000313" key="2">
    <source>
        <dbReference type="Proteomes" id="UP000018780"/>
    </source>
</evidence>
<keyword evidence="1" id="KW-0614">Plasmid</keyword>
<keyword evidence="2" id="KW-1185">Reference proteome</keyword>
<protein>
    <submittedName>
        <fullName evidence="1">Uncharacterized protein</fullName>
    </submittedName>
</protein>
<proteinExistence type="predicted"/>
<name>V9W2S5_9RHOB</name>
<organism evidence="1 2">
    <name type="scientific">Leisingera methylohalidivorans DSM 14336</name>
    <dbReference type="NCBI Taxonomy" id="999552"/>
    <lineage>
        <taxon>Bacteria</taxon>
        <taxon>Pseudomonadati</taxon>
        <taxon>Pseudomonadota</taxon>
        <taxon>Alphaproteobacteria</taxon>
        <taxon>Rhodobacterales</taxon>
        <taxon>Roseobacteraceae</taxon>
        <taxon>Leisingera</taxon>
    </lineage>
</organism>
<dbReference type="AlphaFoldDB" id="V9W2S5"/>
<dbReference type="PATRIC" id="fig|999552.6.peg.4328"/>
<evidence type="ECO:0000313" key="1">
    <source>
        <dbReference type="EMBL" id="AHD03482.1"/>
    </source>
</evidence>
<dbReference type="Proteomes" id="UP000018780">
    <property type="component" value="Plasmid unnamed"/>
</dbReference>
<dbReference type="KEGG" id="lmd:METH_21895"/>
<sequence length="56" mass="5993">MTRSFCRWGASYGLKVPLYSAPSANTASSRSSACGWIDAADALRPKAVTAMFIRHG</sequence>
<gene>
    <name evidence="1" type="ORF">METH_21895</name>
</gene>
<dbReference type="RefSeq" id="WP_024092778.1">
    <property type="nucleotide sequence ID" value="NC_023146.1"/>
</dbReference>
<reference evidence="1 2" key="1">
    <citation type="submission" date="2013-09" db="EMBL/GenBank/DDBJ databases">
        <authorList>
            <consortium name="DOE Joint Genome Institute"/>
            <person name="Klenk H.-P."/>
            <person name="Huntemann M."/>
            <person name="Han J."/>
            <person name="Chen A."/>
            <person name="Kyrpides N."/>
            <person name="Mavromatis K."/>
            <person name="Markowitz V."/>
            <person name="Palaniappan K."/>
            <person name="Ivanova N."/>
            <person name="Schaumberg A."/>
            <person name="Pati A."/>
            <person name="Liolios K."/>
            <person name="Nordberg H.P."/>
            <person name="Cantor M.N."/>
            <person name="Hua S.X."/>
            <person name="Woyke T."/>
        </authorList>
    </citation>
    <scope>NUCLEOTIDE SEQUENCE [LARGE SCALE GENOMIC DNA]</scope>
    <source>
        <strain evidence="1 2">DSM 14336</strain>
        <plasmid evidence="2">1</plasmid>
    </source>
</reference>
<dbReference type="EMBL" id="CP006774">
    <property type="protein sequence ID" value="AHD03482.1"/>
    <property type="molecule type" value="Genomic_DNA"/>
</dbReference>
<geneLocation type="plasmid" evidence="2">
    <name>1</name>
</geneLocation>
<dbReference type="HOGENOM" id="CLU_3008797_0_0_5"/>